<feature type="domain" description="Fucosyltransferase C-terminal" evidence="9">
    <location>
        <begin position="3"/>
        <end position="83"/>
    </location>
</feature>
<evidence type="ECO:0000256" key="3">
    <source>
        <dbReference type="ARBA" id="ARBA00008919"/>
    </source>
</evidence>
<feature type="non-terminal residue" evidence="10">
    <location>
        <position position="169"/>
    </location>
</feature>
<evidence type="ECO:0000313" key="11">
    <source>
        <dbReference type="Proteomes" id="UP001445076"/>
    </source>
</evidence>
<dbReference type="SUPFAM" id="SSF53756">
    <property type="entry name" value="UDP-Glycosyltransferase/glycogen phosphorylase"/>
    <property type="match status" value="1"/>
</dbReference>
<comment type="subcellular location">
    <subcellularLocation>
        <location evidence="1">Golgi apparatus membrane</location>
        <topology evidence="1">Single-pass type II membrane protein</topology>
    </subcellularLocation>
    <subcellularLocation>
        <location evidence="7">Golgi apparatus</location>
        <location evidence="7">Golgi stack membrane</location>
        <topology evidence="7">Single-pass type II membrane protein</topology>
    </subcellularLocation>
</comment>
<organism evidence="10 11">
    <name type="scientific">Cherax quadricarinatus</name>
    <name type="common">Australian red claw crayfish</name>
    <dbReference type="NCBI Taxonomy" id="27406"/>
    <lineage>
        <taxon>Eukaryota</taxon>
        <taxon>Metazoa</taxon>
        <taxon>Ecdysozoa</taxon>
        <taxon>Arthropoda</taxon>
        <taxon>Crustacea</taxon>
        <taxon>Multicrustacea</taxon>
        <taxon>Malacostraca</taxon>
        <taxon>Eumalacostraca</taxon>
        <taxon>Eucarida</taxon>
        <taxon>Decapoda</taxon>
        <taxon>Pleocyemata</taxon>
        <taxon>Astacidea</taxon>
        <taxon>Parastacoidea</taxon>
        <taxon>Parastacidae</taxon>
        <taxon>Cherax</taxon>
    </lineage>
</organism>
<keyword evidence="7" id="KW-0472">Membrane</keyword>
<dbReference type="InterPro" id="IPR001503">
    <property type="entry name" value="Glyco_trans_10"/>
</dbReference>
<evidence type="ECO:0000256" key="6">
    <source>
        <dbReference type="ARBA" id="ARBA00023034"/>
    </source>
</evidence>
<keyword evidence="11" id="KW-1185">Reference proteome</keyword>
<dbReference type="AlphaFoldDB" id="A0AAW0X3X4"/>
<evidence type="ECO:0000256" key="8">
    <source>
        <dbReference type="SAM" id="MobiDB-lite"/>
    </source>
</evidence>
<dbReference type="InterPro" id="IPR038577">
    <property type="entry name" value="GT10-like_C_sf"/>
</dbReference>
<dbReference type="PANTHER" id="PTHR48438">
    <property type="entry name" value="ALPHA-(1,3)-FUCOSYLTRANSFERASE C-RELATED"/>
    <property type="match status" value="1"/>
</dbReference>
<dbReference type="EMBL" id="JARKIK010000041">
    <property type="protein sequence ID" value="KAK8737840.1"/>
    <property type="molecule type" value="Genomic_DNA"/>
</dbReference>
<comment type="similarity">
    <text evidence="3 7">Belongs to the glycosyltransferase 10 family.</text>
</comment>
<reference evidence="10 11" key="1">
    <citation type="journal article" date="2024" name="BMC Genomics">
        <title>Genome assembly of redclaw crayfish (Cherax quadricarinatus) provides insights into its immune adaptation and hypoxia tolerance.</title>
        <authorList>
            <person name="Liu Z."/>
            <person name="Zheng J."/>
            <person name="Li H."/>
            <person name="Fang K."/>
            <person name="Wang S."/>
            <person name="He J."/>
            <person name="Zhou D."/>
            <person name="Weng S."/>
            <person name="Chi M."/>
            <person name="Gu Z."/>
            <person name="He J."/>
            <person name="Li F."/>
            <person name="Wang M."/>
        </authorList>
    </citation>
    <scope>NUCLEOTIDE SEQUENCE [LARGE SCALE GENOMIC DNA]</scope>
    <source>
        <strain evidence="10">ZL_2023a</strain>
    </source>
</reference>
<dbReference type="Gene3D" id="3.40.50.11660">
    <property type="entry name" value="Glycosyl transferase family 10, C-terminal domain"/>
    <property type="match status" value="1"/>
</dbReference>
<sequence length="169" mass="19950">MPLYYGLVPVVYGGANYSHFLPPNSYIDATQLTAVQLATLLTRVSNSPHDYSRYHLWRRYWRVLLEPPMCELCWKLHQQHTNSSIQKPNPQLTRNNTLQHQRQEHTSSSSHMQQLGLWWRNINHCTTRYPEYLYPRPPEPDVRPLTKKLIDTVHLFGGLLTYMIEHNNA</sequence>
<keyword evidence="6 7" id="KW-0333">Golgi apparatus</keyword>
<dbReference type="GO" id="GO:0032580">
    <property type="term" value="C:Golgi cisterna membrane"/>
    <property type="evidence" value="ECO:0007669"/>
    <property type="project" value="UniProtKB-SubCell"/>
</dbReference>
<evidence type="ECO:0000256" key="7">
    <source>
        <dbReference type="RuleBase" id="RU003832"/>
    </source>
</evidence>
<dbReference type="InterPro" id="IPR055270">
    <property type="entry name" value="Glyco_tran_10_C"/>
</dbReference>
<name>A0AAW0X3X4_CHEQU</name>
<dbReference type="GO" id="GO:0000139">
    <property type="term" value="C:Golgi membrane"/>
    <property type="evidence" value="ECO:0007669"/>
    <property type="project" value="UniProtKB-SubCell"/>
</dbReference>
<gene>
    <name evidence="10" type="ORF">OTU49_004268</name>
</gene>
<keyword evidence="5 7" id="KW-0808">Transferase</keyword>
<accession>A0AAW0X3X4</accession>
<feature type="region of interest" description="Disordered" evidence="8">
    <location>
        <begin position="83"/>
        <end position="109"/>
    </location>
</feature>
<evidence type="ECO:0000256" key="1">
    <source>
        <dbReference type="ARBA" id="ARBA00004323"/>
    </source>
</evidence>
<dbReference type="GO" id="GO:0008417">
    <property type="term" value="F:fucosyltransferase activity"/>
    <property type="evidence" value="ECO:0007669"/>
    <property type="project" value="InterPro"/>
</dbReference>
<dbReference type="EC" id="2.4.1.-" evidence="7"/>
<evidence type="ECO:0000256" key="2">
    <source>
        <dbReference type="ARBA" id="ARBA00004922"/>
    </source>
</evidence>
<evidence type="ECO:0000256" key="4">
    <source>
        <dbReference type="ARBA" id="ARBA00022676"/>
    </source>
</evidence>
<proteinExistence type="inferred from homology"/>
<comment type="caution">
    <text evidence="10">The sequence shown here is derived from an EMBL/GenBank/DDBJ whole genome shotgun (WGS) entry which is preliminary data.</text>
</comment>
<comment type="pathway">
    <text evidence="2">Protein modification; protein glycosylation.</text>
</comment>
<dbReference type="Proteomes" id="UP001445076">
    <property type="component" value="Unassembled WGS sequence"/>
</dbReference>
<keyword evidence="7" id="KW-0812">Transmembrane</keyword>
<protein>
    <recommendedName>
        <fullName evidence="7">Fucosyltransferase</fullName>
        <ecNumber evidence="7">2.4.1.-</ecNumber>
    </recommendedName>
</protein>
<evidence type="ECO:0000256" key="5">
    <source>
        <dbReference type="ARBA" id="ARBA00022679"/>
    </source>
</evidence>
<evidence type="ECO:0000313" key="10">
    <source>
        <dbReference type="EMBL" id="KAK8737840.1"/>
    </source>
</evidence>
<dbReference type="Pfam" id="PF00852">
    <property type="entry name" value="Glyco_transf_10"/>
    <property type="match status" value="1"/>
</dbReference>
<evidence type="ECO:0000259" key="9">
    <source>
        <dbReference type="Pfam" id="PF00852"/>
    </source>
</evidence>
<dbReference type="PANTHER" id="PTHR48438:SF1">
    <property type="entry name" value="ALPHA-(1,3)-FUCOSYLTRANSFERASE C-RELATED"/>
    <property type="match status" value="1"/>
</dbReference>
<keyword evidence="4 7" id="KW-0328">Glycosyltransferase</keyword>